<keyword evidence="1" id="KW-1133">Transmembrane helix</keyword>
<sequence>MAISTAILNASRAGLHAIAPAQPPAIEGADPVGAAREVFQDSEFWWKRIEPISKPETSWLQSILDTILEALGRAWNAVWDLIARILRFLFGRFAGESSGGAVLVWILAGAVLAWAIWKLLPLFLQRIGRDTPVVRPDAVVSQALPAAADLRDQAVQAQRDGLHAEAIRLALLALIAALEKRGLLRYDTTRTNREYRAELRIHPELSTRFGRLARIYEGVWYGREPAGPEQAEESIRLCESPVDGEAFSHG</sequence>
<keyword evidence="4" id="KW-1185">Reference proteome</keyword>
<dbReference type="OrthoDB" id="2435598at2"/>
<dbReference type="STRING" id="1387353.BSF38_00910"/>
<gene>
    <name evidence="3" type="ORF">BSF38_00910</name>
</gene>
<evidence type="ECO:0000259" key="2">
    <source>
        <dbReference type="Pfam" id="PF13559"/>
    </source>
</evidence>
<organism evidence="3 4">
    <name type="scientific">Paludisphaera borealis</name>
    <dbReference type="NCBI Taxonomy" id="1387353"/>
    <lineage>
        <taxon>Bacteria</taxon>
        <taxon>Pseudomonadati</taxon>
        <taxon>Planctomycetota</taxon>
        <taxon>Planctomycetia</taxon>
        <taxon>Isosphaerales</taxon>
        <taxon>Isosphaeraceae</taxon>
        <taxon>Paludisphaera</taxon>
    </lineage>
</organism>
<reference evidence="4" key="1">
    <citation type="submission" date="2016-12" db="EMBL/GenBank/DDBJ databases">
        <title>Comparative genomics of four Isosphaeraceae planctomycetes: a common pool of plasmids and glycoside hydrolase genes.</title>
        <authorList>
            <person name="Ivanova A."/>
        </authorList>
    </citation>
    <scope>NUCLEOTIDE SEQUENCE [LARGE SCALE GENOMIC DNA]</scope>
    <source>
        <strain evidence="4">PX4</strain>
    </source>
</reference>
<keyword evidence="1" id="KW-0812">Transmembrane</keyword>
<dbReference type="RefSeq" id="WP_076343658.1">
    <property type="nucleotide sequence ID" value="NZ_CP019082.1"/>
</dbReference>
<evidence type="ECO:0000256" key="1">
    <source>
        <dbReference type="SAM" id="Phobius"/>
    </source>
</evidence>
<feature type="domain" description="Protein-glutamine gamma-glutamyltransferase-like C-terminal" evidence="2">
    <location>
        <begin position="170"/>
        <end position="237"/>
    </location>
</feature>
<keyword evidence="1" id="KW-0472">Membrane</keyword>
<dbReference type="Proteomes" id="UP000186309">
    <property type="component" value="Chromosome"/>
</dbReference>
<protein>
    <recommendedName>
        <fullName evidence="2">Protein-glutamine gamma-glutamyltransferase-like C-terminal domain-containing protein</fullName>
    </recommendedName>
</protein>
<dbReference type="KEGG" id="pbor:BSF38_00910"/>
<dbReference type="EMBL" id="CP019082">
    <property type="protein sequence ID" value="APW59486.1"/>
    <property type="molecule type" value="Genomic_DNA"/>
</dbReference>
<evidence type="ECO:0000313" key="3">
    <source>
        <dbReference type="EMBL" id="APW59486.1"/>
    </source>
</evidence>
<feature type="transmembrane region" description="Helical" evidence="1">
    <location>
        <begin position="102"/>
        <end position="120"/>
    </location>
</feature>
<dbReference type="InterPro" id="IPR025403">
    <property type="entry name" value="TgpA-like_C"/>
</dbReference>
<proteinExistence type="predicted"/>
<accession>A0A1U7CKQ1</accession>
<name>A0A1U7CKQ1_9BACT</name>
<dbReference type="Pfam" id="PF13559">
    <property type="entry name" value="DUF4129"/>
    <property type="match status" value="1"/>
</dbReference>
<dbReference type="AlphaFoldDB" id="A0A1U7CKQ1"/>
<evidence type="ECO:0000313" key="4">
    <source>
        <dbReference type="Proteomes" id="UP000186309"/>
    </source>
</evidence>